<protein>
    <submittedName>
        <fullName evidence="1">Uncharacterized protein</fullName>
    </submittedName>
</protein>
<sequence>MIIILNQVFFKSSFFNLNKYFGALFSIICQYSASIDFDDDKLHKFAVSYLLTGVAMSRLDEIKSSVTRD</sequence>
<keyword evidence="2" id="KW-1185">Reference proteome</keyword>
<gene>
    <name evidence="1" type="ORF">BpHYR1_027819</name>
</gene>
<evidence type="ECO:0000313" key="1">
    <source>
        <dbReference type="EMBL" id="RNA30637.1"/>
    </source>
</evidence>
<reference evidence="1 2" key="1">
    <citation type="journal article" date="2018" name="Sci. Rep.">
        <title>Genomic signatures of local adaptation to the degree of environmental predictability in rotifers.</title>
        <authorList>
            <person name="Franch-Gras L."/>
            <person name="Hahn C."/>
            <person name="Garcia-Roger E.M."/>
            <person name="Carmona M.J."/>
            <person name="Serra M."/>
            <person name="Gomez A."/>
        </authorList>
    </citation>
    <scope>NUCLEOTIDE SEQUENCE [LARGE SCALE GENOMIC DNA]</scope>
    <source>
        <strain evidence="1">HYR1</strain>
    </source>
</reference>
<name>A0A3M7S4U1_BRAPC</name>
<organism evidence="1 2">
    <name type="scientific">Brachionus plicatilis</name>
    <name type="common">Marine rotifer</name>
    <name type="synonym">Brachionus muelleri</name>
    <dbReference type="NCBI Taxonomy" id="10195"/>
    <lineage>
        <taxon>Eukaryota</taxon>
        <taxon>Metazoa</taxon>
        <taxon>Spiralia</taxon>
        <taxon>Gnathifera</taxon>
        <taxon>Rotifera</taxon>
        <taxon>Eurotatoria</taxon>
        <taxon>Monogononta</taxon>
        <taxon>Pseudotrocha</taxon>
        <taxon>Ploima</taxon>
        <taxon>Brachionidae</taxon>
        <taxon>Brachionus</taxon>
    </lineage>
</organism>
<dbReference type="EMBL" id="REGN01002064">
    <property type="protein sequence ID" value="RNA30637.1"/>
    <property type="molecule type" value="Genomic_DNA"/>
</dbReference>
<comment type="caution">
    <text evidence="1">The sequence shown here is derived from an EMBL/GenBank/DDBJ whole genome shotgun (WGS) entry which is preliminary data.</text>
</comment>
<evidence type="ECO:0000313" key="2">
    <source>
        <dbReference type="Proteomes" id="UP000276133"/>
    </source>
</evidence>
<accession>A0A3M7S4U1</accession>
<proteinExistence type="predicted"/>
<dbReference type="Proteomes" id="UP000276133">
    <property type="component" value="Unassembled WGS sequence"/>
</dbReference>
<dbReference type="AlphaFoldDB" id="A0A3M7S4U1"/>